<keyword evidence="1" id="KW-1133">Transmembrane helix</keyword>
<dbReference type="RefSeq" id="WP_185043451.1">
    <property type="nucleotide sequence ID" value="NZ_BAABFG010000005.1"/>
</dbReference>
<gene>
    <name evidence="2" type="ORF">BJY16_006605</name>
</gene>
<keyword evidence="1" id="KW-0472">Membrane</keyword>
<comment type="caution">
    <text evidence="2">The sequence shown here is derived from an EMBL/GenBank/DDBJ whole genome shotgun (WGS) entry which is preliminary data.</text>
</comment>
<feature type="transmembrane region" description="Helical" evidence="1">
    <location>
        <begin position="13"/>
        <end position="32"/>
    </location>
</feature>
<accession>A0A7W7MAP8</accession>
<dbReference type="AlphaFoldDB" id="A0A7W7MAP8"/>
<feature type="transmembrane region" description="Helical" evidence="1">
    <location>
        <begin position="68"/>
        <end position="91"/>
    </location>
</feature>
<proteinExistence type="predicted"/>
<organism evidence="2 3">
    <name type="scientific">Actinoplanes octamycinicus</name>
    <dbReference type="NCBI Taxonomy" id="135948"/>
    <lineage>
        <taxon>Bacteria</taxon>
        <taxon>Bacillati</taxon>
        <taxon>Actinomycetota</taxon>
        <taxon>Actinomycetes</taxon>
        <taxon>Micromonosporales</taxon>
        <taxon>Micromonosporaceae</taxon>
        <taxon>Actinoplanes</taxon>
    </lineage>
</organism>
<reference evidence="2 3" key="1">
    <citation type="submission" date="2020-08" db="EMBL/GenBank/DDBJ databases">
        <title>Sequencing the genomes of 1000 actinobacteria strains.</title>
        <authorList>
            <person name="Klenk H.-P."/>
        </authorList>
    </citation>
    <scope>NUCLEOTIDE SEQUENCE [LARGE SCALE GENOMIC DNA]</scope>
    <source>
        <strain evidence="2 3">DSM 45809</strain>
    </source>
</reference>
<protein>
    <submittedName>
        <fullName evidence="2">Uncharacterized protein</fullName>
    </submittedName>
</protein>
<name>A0A7W7MAP8_9ACTN</name>
<evidence type="ECO:0000313" key="3">
    <source>
        <dbReference type="Proteomes" id="UP000546162"/>
    </source>
</evidence>
<dbReference type="EMBL" id="JACHNB010000001">
    <property type="protein sequence ID" value="MBB4743146.1"/>
    <property type="molecule type" value="Genomic_DNA"/>
</dbReference>
<keyword evidence="1" id="KW-0812">Transmembrane</keyword>
<keyword evidence="3" id="KW-1185">Reference proteome</keyword>
<evidence type="ECO:0000256" key="1">
    <source>
        <dbReference type="SAM" id="Phobius"/>
    </source>
</evidence>
<dbReference type="Proteomes" id="UP000546162">
    <property type="component" value="Unassembled WGS sequence"/>
</dbReference>
<feature type="transmembrane region" description="Helical" evidence="1">
    <location>
        <begin position="39"/>
        <end position="62"/>
    </location>
</feature>
<evidence type="ECO:0000313" key="2">
    <source>
        <dbReference type="EMBL" id="MBB4743146.1"/>
    </source>
</evidence>
<sequence length="266" mass="29141">MSPADGVRQTADGWRLVFVPSLWGAAVGRFLGSLGCAGYLAAVLALFVLPAVGFIVGSAGVWQGIRVILALAALVAALFLTAMVVSDLRAVRRVDLRPRSLVLTRGWRQRELPLDTVSRIVVEERHKLGRQVGIAVVLSTGDGDIRCEADEHSPLGRSSAPRLTEWLAELLDPAEVPVTMEKVLVKAYVSVESWWTTAQVADFWDVPAEDVAGLADVWQVAHQTFLPRAAVYRSDMESFRRLVYRPDDVCEVADAIRGTRPVVDRD</sequence>